<dbReference type="Proteomes" id="UP001380953">
    <property type="component" value="Unassembled WGS sequence"/>
</dbReference>
<gene>
    <name evidence="1" type="ORF">WKI47_08355</name>
</gene>
<organism evidence="1 2">
    <name type="scientific">Saccharibacillus sacchari</name>
    <dbReference type="NCBI Taxonomy" id="456493"/>
    <lineage>
        <taxon>Bacteria</taxon>
        <taxon>Bacillati</taxon>
        <taxon>Bacillota</taxon>
        <taxon>Bacilli</taxon>
        <taxon>Bacillales</taxon>
        <taxon>Paenibacillaceae</taxon>
        <taxon>Saccharibacillus</taxon>
    </lineage>
</organism>
<keyword evidence="2" id="KW-1185">Reference proteome</keyword>
<reference evidence="1" key="1">
    <citation type="submission" date="2024-03" db="EMBL/GenBank/DDBJ databases">
        <title>Whole genome sequecning of epiphytes from Marcgravia umbellata leaves.</title>
        <authorList>
            <person name="Kumar G."/>
            <person name="Savka M.A."/>
        </authorList>
    </citation>
    <scope>NUCLEOTIDE SEQUENCE</scope>
    <source>
        <strain evidence="1">RIT_BL5</strain>
    </source>
</reference>
<dbReference type="EMBL" id="JBBKAR010000026">
    <property type="protein sequence ID" value="MEJ8303914.1"/>
    <property type="molecule type" value="Genomic_DNA"/>
</dbReference>
<sequence length="318" mass="36408">MNTSVTRNDSNITFPIRHFQESDFPALGAFYNQVAEGRRVVFWWVGESHNWTNVYCAFDGDVIIAKGQVETFSIVPDHAEPSAKHRIFFNLKTLPEYANDTALFQAMYDVLHARALELKAGLPTSHGTIFGFGNFAEEAENTAHFADRPEFFLLKKQYRMCRDLSDFEQNQPAQPELPAGFEWRTFDTLTSEQATDYLALDLEIWPETPIGAERLNEIAARDHWRMLQIYAEDRPVASLMYWISDGETGEIEEVLVREPYRRRGLASALLARSLHEIHARDCEDAELDVEAMNENALSVYKAAGFAIETEEHRYATDL</sequence>
<name>A0ACC6PAL3_9BACL</name>
<evidence type="ECO:0000313" key="2">
    <source>
        <dbReference type="Proteomes" id="UP001380953"/>
    </source>
</evidence>
<protein>
    <submittedName>
        <fullName evidence="1">GNAT family N-acetyltransferase</fullName>
    </submittedName>
</protein>
<proteinExistence type="predicted"/>
<evidence type="ECO:0000313" key="1">
    <source>
        <dbReference type="EMBL" id="MEJ8303914.1"/>
    </source>
</evidence>
<accession>A0ACC6PAL3</accession>
<comment type="caution">
    <text evidence="1">The sequence shown here is derived from an EMBL/GenBank/DDBJ whole genome shotgun (WGS) entry which is preliminary data.</text>
</comment>